<dbReference type="PANTHER" id="PTHR42200">
    <property type="entry name" value="ARCHAEAL FLAGELLA-RELATED PROTEIN F-RELATED"/>
    <property type="match status" value="1"/>
</dbReference>
<dbReference type="OrthoDB" id="183655at2157"/>
<name>A0A1H3WBR0_9EURY</name>
<dbReference type="Proteomes" id="UP000236755">
    <property type="component" value="Unassembled WGS sequence"/>
</dbReference>
<keyword evidence="1" id="KW-0966">Cell projection</keyword>
<sequence>MASVSASHLILFIASMVIAAGVAGTFTQGVSRLSQGIDDQSLEVSEEVRTDIEVISDAGSPVYDNSSNTVTILVKNTGTSTIPAESQFIEILLDGQYQTNVTMTVVDGDRWRPNNVVRLEIGGADLSSDDHRVKLIVNGDEEVFRFRS</sequence>
<evidence type="ECO:0000313" key="1">
    <source>
        <dbReference type="EMBL" id="SDZ83844.1"/>
    </source>
</evidence>
<keyword evidence="1" id="KW-0282">Flagellum</keyword>
<evidence type="ECO:0000313" key="2">
    <source>
        <dbReference type="Proteomes" id="UP000236755"/>
    </source>
</evidence>
<dbReference type="PANTHER" id="PTHR42200:SF2">
    <property type="entry name" value="ARCHAEAL FLAGELLA-RELATED PROTEIN F"/>
    <property type="match status" value="1"/>
</dbReference>
<dbReference type="AlphaFoldDB" id="A0A1H3WBR0"/>
<organism evidence="1 2">
    <name type="scientific">Haloplanus vescus</name>
    <dbReference type="NCBI Taxonomy" id="555874"/>
    <lineage>
        <taxon>Archaea</taxon>
        <taxon>Methanobacteriati</taxon>
        <taxon>Methanobacteriota</taxon>
        <taxon>Stenosarchaea group</taxon>
        <taxon>Halobacteria</taxon>
        <taxon>Halobacteriales</taxon>
        <taxon>Haloferacaceae</taxon>
        <taxon>Haloplanus</taxon>
    </lineage>
</organism>
<gene>
    <name evidence="1" type="ORF">SAMN04488065_0684</name>
</gene>
<dbReference type="InterPro" id="IPR002774">
    <property type="entry name" value="Flagellin_arc-type"/>
</dbReference>
<keyword evidence="2" id="KW-1185">Reference proteome</keyword>
<dbReference type="Pfam" id="PF01917">
    <property type="entry name" value="Flagellin_arch-type"/>
    <property type="match status" value="1"/>
</dbReference>
<accession>A0A1H3WBR0</accession>
<dbReference type="GO" id="GO:0097588">
    <property type="term" value="P:archaeal or bacterial-type flagellum-dependent cell motility"/>
    <property type="evidence" value="ECO:0007669"/>
    <property type="project" value="InterPro"/>
</dbReference>
<dbReference type="RefSeq" id="WP_092631440.1">
    <property type="nucleotide sequence ID" value="NZ_FNQT01000001.1"/>
</dbReference>
<proteinExistence type="predicted"/>
<protein>
    <submittedName>
        <fullName evidence="1">Flagellar protein FlaG</fullName>
    </submittedName>
</protein>
<dbReference type="EMBL" id="FNQT01000001">
    <property type="protein sequence ID" value="SDZ83844.1"/>
    <property type="molecule type" value="Genomic_DNA"/>
</dbReference>
<dbReference type="GO" id="GO:0005198">
    <property type="term" value="F:structural molecule activity"/>
    <property type="evidence" value="ECO:0007669"/>
    <property type="project" value="InterPro"/>
</dbReference>
<keyword evidence="1" id="KW-0969">Cilium</keyword>
<reference evidence="1 2" key="1">
    <citation type="submission" date="2016-10" db="EMBL/GenBank/DDBJ databases">
        <authorList>
            <person name="de Groot N.N."/>
        </authorList>
    </citation>
    <scope>NUCLEOTIDE SEQUENCE [LARGE SCALE GENOMIC DNA]</scope>
    <source>
        <strain evidence="1 2">CGMCC 1.8712</strain>
    </source>
</reference>
<dbReference type="STRING" id="555874.SAMN04488065_0684"/>